<protein>
    <submittedName>
        <fullName evidence="6">Bifunctional metallophosphatase/5'-nucleotidase</fullName>
    </submittedName>
</protein>
<dbReference type="SUPFAM" id="SSF56300">
    <property type="entry name" value="Metallo-dependent phosphatases"/>
    <property type="match status" value="1"/>
</dbReference>
<feature type="domain" description="Calcineurin-like phosphoesterase" evidence="4">
    <location>
        <begin position="37"/>
        <end position="290"/>
    </location>
</feature>
<dbReference type="InterPro" id="IPR008334">
    <property type="entry name" value="5'-Nucleotdase_C"/>
</dbReference>
<dbReference type="Gene3D" id="3.60.21.10">
    <property type="match status" value="1"/>
</dbReference>
<dbReference type="Pfam" id="PF00149">
    <property type="entry name" value="Metallophos"/>
    <property type="match status" value="1"/>
</dbReference>
<dbReference type="PRINTS" id="PR01607">
    <property type="entry name" value="APYRASEFAMLY"/>
</dbReference>
<evidence type="ECO:0000313" key="6">
    <source>
        <dbReference type="EMBL" id="MFC7419070.1"/>
    </source>
</evidence>
<reference evidence="7" key="1">
    <citation type="journal article" date="2019" name="Int. J. Syst. Evol. Microbiol.">
        <title>The Global Catalogue of Microorganisms (GCM) 10K type strain sequencing project: providing services to taxonomists for standard genome sequencing and annotation.</title>
        <authorList>
            <consortium name="The Broad Institute Genomics Platform"/>
            <consortium name="The Broad Institute Genome Sequencing Center for Infectious Disease"/>
            <person name="Wu L."/>
            <person name="Ma J."/>
        </authorList>
    </citation>
    <scope>NUCLEOTIDE SEQUENCE [LARGE SCALE GENOMIC DNA]</scope>
    <source>
        <strain evidence="7">CCUG 62945</strain>
    </source>
</reference>
<dbReference type="InterPro" id="IPR004843">
    <property type="entry name" value="Calcineurin-like_PHP"/>
</dbReference>
<dbReference type="InterPro" id="IPR006146">
    <property type="entry name" value="5'-Nucleotdase_CS"/>
</dbReference>
<feature type="domain" description="5'-Nucleotidase C-terminal" evidence="5">
    <location>
        <begin position="374"/>
        <end position="520"/>
    </location>
</feature>
<dbReference type="InterPro" id="IPR029052">
    <property type="entry name" value="Metallo-depent_PP-like"/>
</dbReference>
<comment type="similarity">
    <text evidence="1 3">Belongs to the 5'-nucleotidase family.</text>
</comment>
<proteinExistence type="inferred from homology"/>
<dbReference type="InterPro" id="IPR036907">
    <property type="entry name" value="5'-Nucleotdase_C_sf"/>
</dbReference>
<dbReference type="Gene3D" id="3.90.780.10">
    <property type="entry name" value="5'-Nucleotidase, C-terminal domain"/>
    <property type="match status" value="1"/>
</dbReference>
<dbReference type="PROSITE" id="PS00785">
    <property type="entry name" value="5_NUCLEOTIDASE_1"/>
    <property type="match status" value="1"/>
</dbReference>
<evidence type="ECO:0000259" key="5">
    <source>
        <dbReference type="Pfam" id="PF02872"/>
    </source>
</evidence>
<dbReference type="EMBL" id="JBHTBQ010000006">
    <property type="protein sequence ID" value="MFC7419070.1"/>
    <property type="molecule type" value="Genomic_DNA"/>
</dbReference>
<keyword evidence="3" id="KW-0547">Nucleotide-binding</keyword>
<dbReference type="Pfam" id="PF02872">
    <property type="entry name" value="5_nucleotid_C"/>
    <property type="match status" value="1"/>
</dbReference>
<organism evidence="6 7">
    <name type="scientific">Iodobacter arcticus</name>
    <dbReference type="NCBI Taxonomy" id="590593"/>
    <lineage>
        <taxon>Bacteria</taxon>
        <taxon>Pseudomonadati</taxon>
        <taxon>Pseudomonadota</taxon>
        <taxon>Betaproteobacteria</taxon>
        <taxon>Neisseriales</taxon>
        <taxon>Chitinibacteraceae</taxon>
        <taxon>Iodobacter</taxon>
    </lineage>
</organism>
<keyword evidence="3" id="KW-0378">Hydrolase</keyword>
<evidence type="ECO:0000313" key="7">
    <source>
        <dbReference type="Proteomes" id="UP001596473"/>
    </source>
</evidence>
<dbReference type="PANTHER" id="PTHR11575">
    <property type="entry name" value="5'-NUCLEOTIDASE-RELATED"/>
    <property type="match status" value="1"/>
</dbReference>
<name>A0ABW2QZ96_9NEIS</name>
<accession>A0ABW2QZ96</accession>
<keyword evidence="7" id="KW-1185">Reference proteome</keyword>
<dbReference type="InterPro" id="IPR006179">
    <property type="entry name" value="5_nucleotidase/apyrase"/>
</dbReference>
<gene>
    <name evidence="6" type="ORF">ACFQNF_04180</name>
</gene>
<dbReference type="RefSeq" id="WP_380186318.1">
    <property type="nucleotide sequence ID" value="NZ_JBHTBQ010000006.1"/>
</dbReference>
<evidence type="ECO:0000256" key="3">
    <source>
        <dbReference type="RuleBase" id="RU362119"/>
    </source>
</evidence>
<evidence type="ECO:0000259" key="4">
    <source>
        <dbReference type="Pfam" id="PF00149"/>
    </source>
</evidence>
<comment type="caution">
    <text evidence="6">The sequence shown here is derived from an EMBL/GenBank/DDBJ whole genome shotgun (WGS) entry which is preliminary data.</text>
</comment>
<dbReference type="SUPFAM" id="SSF55816">
    <property type="entry name" value="5'-nucleotidase (syn. UDP-sugar hydrolase), C-terminal domain"/>
    <property type="match status" value="1"/>
</dbReference>
<sequence length="561" mass="59134">MNLRNGLLVASIALVLTACNDSDSTEVVVPAAPVDVKLIAINDFHGNIEAADGITLTLPDPKDPSKTIKEPVGGAEYLATWIKNLKAKNPNNVVVSAGDLIGGSPMISALYHDEPTIEAMNALGLDINAVGNHEFDDGHAELMRMQNGGCHADKVGCADGKFEGAKFKFLAANVLDSKTGKTILPAYQIKEFKGAKIGFIGMTLKGTPGIVTPAGVAGLEFQDEVETANKLVPELQKQGVEAIVVLLHEGGIPADAQINGCKDIAGPIVDIVKKLDKAIDIVISGHTHKPYNCTINDKLVTSAYQYGGMVTDIDLTIDPKTGHVSKMSANNLAVTRNVAKDPAQTSLIEKFLKLVTPLKDRVVGTVAGALPRLVDPVGAGESVLGRVIADSQLAATAEKDLGASKVAFMNPGGVRADLTPDAEGKVTYGKLFAVQPFGNSLVTMTLTGEQIDKVLEQQWNGTSAKIMQVSAGFSYVWSKSKPNGSKIDIASIKLNGVAIDPKASYRVTVNNFMASGGDGYLEFVNGKDVQGGAQDIDALESYIKKNPKLAVPSVERISVLN</sequence>
<dbReference type="PANTHER" id="PTHR11575:SF24">
    <property type="entry name" value="5'-NUCLEOTIDASE"/>
    <property type="match status" value="1"/>
</dbReference>
<keyword evidence="2" id="KW-0732">Signal</keyword>
<dbReference type="PROSITE" id="PS51257">
    <property type="entry name" value="PROKAR_LIPOPROTEIN"/>
    <property type="match status" value="1"/>
</dbReference>
<dbReference type="Proteomes" id="UP001596473">
    <property type="component" value="Unassembled WGS sequence"/>
</dbReference>
<evidence type="ECO:0000256" key="2">
    <source>
        <dbReference type="ARBA" id="ARBA00022729"/>
    </source>
</evidence>
<evidence type="ECO:0000256" key="1">
    <source>
        <dbReference type="ARBA" id="ARBA00006654"/>
    </source>
</evidence>